<protein>
    <submittedName>
        <fullName evidence="2">Uncharacterized protein</fullName>
    </submittedName>
</protein>
<comment type="caution">
    <text evidence="2">The sequence shown here is derived from an EMBL/GenBank/DDBJ whole genome shotgun (WGS) entry which is preliminary data.</text>
</comment>
<evidence type="ECO:0000313" key="3">
    <source>
        <dbReference type="Proteomes" id="UP001202328"/>
    </source>
</evidence>
<keyword evidence="1" id="KW-0472">Membrane</keyword>
<evidence type="ECO:0000256" key="1">
    <source>
        <dbReference type="SAM" id="Phobius"/>
    </source>
</evidence>
<keyword evidence="3" id="KW-1185">Reference proteome</keyword>
<reference evidence="2" key="1">
    <citation type="submission" date="2022-04" db="EMBL/GenBank/DDBJ databases">
        <title>A functionally conserved STORR gene fusion in Papaver species that diverged 16.8 million years ago.</title>
        <authorList>
            <person name="Catania T."/>
        </authorList>
    </citation>
    <scope>NUCLEOTIDE SEQUENCE</scope>
    <source>
        <strain evidence="2">S-188037</strain>
    </source>
</reference>
<dbReference type="AlphaFoldDB" id="A0AAD4T0M8"/>
<proteinExistence type="predicted"/>
<organism evidence="2 3">
    <name type="scientific">Papaver atlanticum</name>
    <dbReference type="NCBI Taxonomy" id="357466"/>
    <lineage>
        <taxon>Eukaryota</taxon>
        <taxon>Viridiplantae</taxon>
        <taxon>Streptophyta</taxon>
        <taxon>Embryophyta</taxon>
        <taxon>Tracheophyta</taxon>
        <taxon>Spermatophyta</taxon>
        <taxon>Magnoliopsida</taxon>
        <taxon>Ranunculales</taxon>
        <taxon>Papaveraceae</taxon>
        <taxon>Papaveroideae</taxon>
        <taxon>Papaver</taxon>
    </lineage>
</organism>
<keyword evidence="1" id="KW-1133">Transmembrane helix</keyword>
<feature type="transmembrane region" description="Helical" evidence="1">
    <location>
        <begin position="15"/>
        <end position="31"/>
    </location>
</feature>
<evidence type="ECO:0000313" key="2">
    <source>
        <dbReference type="EMBL" id="KAI3928814.1"/>
    </source>
</evidence>
<dbReference type="EMBL" id="JAJJMB010007708">
    <property type="protein sequence ID" value="KAI3928814.1"/>
    <property type="molecule type" value="Genomic_DNA"/>
</dbReference>
<sequence>MVNQIASLEIENQQINQVFLIIYVSIPILYGKRLQCHRKWMKILDTMQDVICLHAWKMFNCCSTWTLAA</sequence>
<keyword evidence="1" id="KW-0812">Transmembrane</keyword>
<dbReference type="Proteomes" id="UP001202328">
    <property type="component" value="Unassembled WGS sequence"/>
</dbReference>
<gene>
    <name evidence="2" type="ORF">MKW98_024415</name>
</gene>
<name>A0AAD4T0M8_9MAGN</name>
<accession>A0AAD4T0M8</accession>